<dbReference type="PROSITE" id="PS50075">
    <property type="entry name" value="CARRIER"/>
    <property type="match status" value="2"/>
</dbReference>
<dbReference type="SUPFAM" id="SSF47336">
    <property type="entry name" value="ACP-like"/>
    <property type="match status" value="2"/>
</dbReference>
<dbReference type="InterPro" id="IPR010071">
    <property type="entry name" value="AA_adenyl_dom"/>
</dbReference>
<dbReference type="InterPro" id="IPR020845">
    <property type="entry name" value="AMP-binding_CS"/>
</dbReference>
<dbReference type="GO" id="GO:0044550">
    <property type="term" value="P:secondary metabolite biosynthetic process"/>
    <property type="evidence" value="ECO:0007669"/>
    <property type="project" value="TreeGrafter"/>
</dbReference>
<dbReference type="NCBIfam" id="TIGR01733">
    <property type="entry name" value="AA-adenyl-dom"/>
    <property type="match status" value="2"/>
</dbReference>
<dbReference type="InterPro" id="IPR042099">
    <property type="entry name" value="ANL_N_sf"/>
</dbReference>
<dbReference type="Gene3D" id="3.30.559.10">
    <property type="entry name" value="Chloramphenicol acetyltransferase-like domain"/>
    <property type="match status" value="2"/>
</dbReference>
<reference evidence="9" key="2">
    <citation type="submission" date="2021-01" db="EMBL/GenBank/DDBJ databases">
        <title>Pan-genome distribution and transcriptional activeness of fungal secondary metabolism genes in Aspergillus section Fumigati.</title>
        <authorList>
            <person name="Takahashi H."/>
            <person name="Umemura M."/>
            <person name="Ninomiya A."/>
            <person name="Kusuya Y."/>
            <person name="Urayama S."/>
            <person name="Shimizu M."/>
            <person name="Watanabe A."/>
            <person name="Kamei K."/>
            <person name="Yaguchi T."/>
            <person name="Hagiwara D."/>
        </authorList>
    </citation>
    <scope>NUCLEOTIDE SEQUENCE</scope>
    <source>
        <strain evidence="9">IFM 46973</strain>
    </source>
</reference>
<dbReference type="Pfam" id="PF00668">
    <property type="entry name" value="Condensation"/>
    <property type="match status" value="3"/>
</dbReference>
<dbReference type="GO" id="GO:0005737">
    <property type="term" value="C:cytoplasm"/>
    <property type="evidence" value="ECO:0007669"/>
    <property type="project" value="TreeGrafter"/>
</dbReference>
<dbReference type="InterPro" id="IPR036736">
    <property type="entry name" value="ACP-like_sf"/>
</dbReference>
<dbReference type="GeneID" id="66991309"/>
<keyword evidence="5" id="KW-0843">Virulence</keyword>
<dbReference type="CDD" id="cd19542">
    <property type="entry name" value="CT_NRPS-like"/>
    <property type="match status" value="1"/>
</dbReference>
<dbReference type="SUPFAM" id="SSF52777">
    <property type="entry name" value="CoA-dependent acyltransferases"/>
    <property type="match status" value="5"/>
</dbReference>
<feature type="region of interest" description="Disordered" evidence="7">
    <location>
        <begin position="1"/>
        <end position="21"/>
    </location>
</feature>
<name>A0A8E0V0C8_9EURO</name>
<dbReference type="InterPro" id="IPR000873">
    <property type="entry name" value="AMP-dep_synth/lig_dom"/>
</dbReference>
<reference evidence="9" key="1">
    <citation type="journal article" date="2015" name="Genome Announc.">
        <title>Draft Genome Sequence of the Pathogenic Filamentous Fungus Aspergillus udagawae Strain IFM 46973T.</title>
        <authorList>
            <person name="Kusuya Y."/>
            <person name="Takahashi-Nakaguchi A."/>
            <person name="Takahashi H."/>
            <person name="Yaguchi T."/>
        </authorList>
    </citation>
    <scope>NUCLEOTIDE SEQUENCE</scope>
    <source>
        <strain evidence="9">IFM 46973</strain>
    </source>
</reference>
<evidence type="ECO:0000256" key="4">
    <source>
        <dbReference type="ARBA" id="ARBA00022737"/>
    </source>
</evidence>
<dbReference type="Proteomes" id="UP000036893">
    <property type="component" value="Unassembled WGS sequence"/>
</dbReference>
<dbReference type="GO" id="GO:0043041">
    <property type="term" value="P:amino acid activation for nonribosomal peptide biosynthetic process"/>
    <property type="evidence" value="ECO:0007669"/>
    <property type="project" value="TreeGrafter"/>
</dbReference>
<evidence type="ECO:0000256" key="2">
    <source>
        <dbReference type="ARBA" id="ARBA00022553"/>
    </source>
</evidence>
<comment type="similarity">
    <text evidence="6">Belongs to the NRP synthetase family.</text>
</comment>
<evidence type="ECO:0000256" key="1">
    <source>
        <dbReference type="ARBA" id="ARBA00022450"/>
    </source>
</evidence>
<dbReference type="InterPro" id="IPR023213">
    <property type="entry name" value="CAT-like_dom_sf"/>
</dbReference>
<dbReference type="GO" id="GO:0031177">
    <property type="term" value="F:phosphopantetheine binding"/>
    <property type="evidence" value="ECO:0007669"/>
    <property type="project" value="InterPro"/>
</dbReference>
<keyword evidence="4" id="KW-0677">Repeat</keyword>
<dbReference type="Gene3D" id="3.30.559.30">
    <property type="entry name" value="Nonribosomal peptide synthetase, condensation domain"/>
    <property type="match status" value="3"/>
</dbReference>
<dbReference type="SUPFAM" id="SSF56801">
    <property type="entry name" value="Acetyl-CoA synthetase-like"/>
    <property type="match status" value="2"/>
</dbReference>
<dbReference type="PROSITE" id="PS00012">
    <property type="entry name" value="PHOSPHOPANTETHEINE"/>
    <property type="match status" value="1"/>
</dbReference>
<dbReference type="RefSeq" id="XP_043144715.1">
    <property type="nucleotide sequence ID" value="XM_043288780.1"/>
</dbReference>
<comment type="caution">
    <text evidence="9">The sequence shown here is derived from an EMBL/GenBank/DDBJ whole genome shotgun (WGS) entry which is preliminary data.</text>
</comment>
<feature type="domain" description="Carrier" evidence="8">
    <location>
        <begin position="775"/>
        <end position="852"/>
    </location>
</feature>
<dbReference type="PANTHER" id="PTHR45527:SF1">
    <property type="entry name" value="FATTY ACID SYNTHASE"/>
    <property type="match status" value="1"/>
</dbReference>
<dbReference type="CDD" id="cd19545">
    <property type="entry name" value="FUM14_C_NRPS-like"/>
    <property type="match status" value="1"/>
</dbReference>
<dbReference type="Pfam" id="PF00501">
    <property type="entry name" value="AMP-binding"/>
    <property type="match status" value="2"/>
</dbReference>
<evidence type="ECO:0000313" key="10">
    <source>
        <dbReference type="Proteomes" id="UP000036893"/>
    </source>
</evidence>
<sequence>MAPYIDLQDSPPSADAVSHTQSTKDTNFASQYWEELFRSVGSQPRLACLPLDHQWPRAETTVRAPNSLFDAATSFGRTHNTSLEDLIYAVWAIVCARQTVSGQCTAVFTVAGRSRSTGKHVSTGNGEDKHDYPLVLSVPDDVDVLSWIRHVGTAAATASAHSHIGYERIMETASAMRPQVKLSVTFEDDSRDTMAPDDDFPLVFNICASAGLQLRMRHNASVPRVDVRTLLDRFEVTLQRVTENHDAKVSSVDIMPPVERQLLLDYGKAALKPKSGLVHCLVEEQAKVRPDAAAVQFETEPALTYSALNKRSNQLARQLRQHGAQYIAVHLRMSTDFIVALLAILKSGAAYVILDPDAPAARKSFILEDLQPGLVLVDPSTAGELDKEVQIGELLSQSFSHDDGDLINVQDPNSVAYVIYTSGSTGKPKSVLLEHRAAFNGLLAFPPVAGLRQLLFFNPAFSAAQRSIWATLTVGGCLCLASKENLTVHTAKMINTMDVNSVDMTSSAAALISPDDVPSLRRMVLGGDMVNPTVIQTWEHRVELLSSYGLSECTQLNWRHRLQSNVSARMIGQPYDTTTSYVLIPGTTELSPLLVPGELCLGGAQIARGYLHRPEETTKRFVQNPFGKGRLYRTGDMAVRHADGSVELIGRIDFQVKINGHRVDPGEPNSIIQAIEEVEDSAVVPASVNNRTVLVAAVVSRSDTDWGALVGKLRPFLAARLPLYMVPQFWVSMPDLPVNANGKVDMVAIRKTVEGLGESGQLLPERCHMRVKEEGNLTDNEMVVRSLWAKILSLPESEISLGDSFISLGGTSLEAIQVVSQLQLVHGLSLRVEDILLGDSLSGVARAVQPQLAEEKADNDTTSSASFQVSPSIENFGIGISDIEDAFPVTPFQEAAIANTMMGGTSYIYSRSYSFEGYRQDDIKAAFETLMKSDRCLRATFVPNGTTFLQVVRKTADIPWVASDIDVTEYMQQQMTKAMYPGELWWNAAALPNNVLVITAHHALFDFWSNEFLIQDLTSVLQGTPRIERGGFRRYIEYLRQHDAVAMQRFWQGYLDGAVPSRLGSQAAPENTVTAEVHCDLKTTALKRRVTPGVLLYAAWAVVLGLANSTEDVVMGVTISGRDAPVAGILQMSGPTLMVAPLRVKVNRTTPLDELVENVQSNLWAVAKNAPYGLRRILQASGQPKDFFDTMANFLIKIPAPTPPGGLRQLPESNLGTVEYTKLELRNESLDRVTLTSTLEPEYAQTLADTLAAVLDTAFDAPLTKIGEFTLVQPVPRLMDRLDDPVGNVPGHSEAHTNKVKDLAKIPDGELAHSALQRIAACHPSRTAVEDISGARITYSGLAIKMNQLAGLLRERGLVLEQIVPIMLEKSINTIVAMFGILVAGGAFLPLGPENPRERNLGILEDSGAKLVITDQLNADFFKGTPYEVVILDAVSWDTIPLQRQIVPGLNPNSLAYVIYTSGSTGKPKGTLIPHSAIVAAVEGILYATTKDNSRRILWSLNYTFDGSFYPLFPTLSTGRTLCVAPHNIIVGNLAEVITTMKVDQINLTPTMASLLHPDDVPTLEILATGGEPVTHNMLNVWAPRIKVYTSYGPTEATICVTTRAVTPDMNIRNVGSPFPNTTALILDPDTTEEQPSGSVGELCIAGPQLARGYLNRPEATNKAFQGNSNQRFYRTGDLARLLPNGEIELFGRKDDQVKINGHRMELGEIESVIRQANVFSQCAVIAATVLKKKQLVAFCSTSVQTPGEKTEEENLLLPPRQSTEVDQVKAQLTTLPQYMVPTIWLPVSKLPSLTSGKIDRKRLTALVEGMADSVLKGYLPHSEMSEIESEAEQELQSLWSALFDTPIEDIHANSTFHAMGGDSISALNLGSMLRRRGYKIQINDILSSSTLREQAALMVKDQANANSTAAEPVQQLVFQPPEAVYERLVEIGVSVNDVEDIYPCSPGQIEFFTQGEKQDRFWQLMAVRTLPDDLDFDRWIYLTTQLTKNNQILRALYLQTDTQNPQTLVQVVLKHPVLNLAYRSYRTEEQKQSILEAEWQTPFDPAKPFVRYTLLENSEGTRDLVINLHHSSYDGTLLHIFDDQFQALNQNQPIQRPTPFKDFITHFLGTPKQPQLDYWTRLLQNHYFDFPSTVTNPKLSSTEVAKIDASVGINDLASSTGVTAPIVFQTAYSLLLAHLSGAQDVIYDNLVTGRNVALDNPQLINGNCANFLPYHSHVAEDMPIETLLRSTQADFWASTENGLVSLGEIYEALGRDRSTAAAKCLFCFQPFEPATPQQDPMRWVVMKMSKNRMTFNYAIQMEVVKAAAKGEYIVRFGYDERAFSSDEARAALTWYTRCLDGMVKRKVVGELGV</sequence>
<gene>
    <name evidence="9" type="ORF">Aud_003833</name>
</gene>
<evidence type="ECO:0000256" key="3">
    <source>
        <dbReference type="ARBA" id="ARBA00022598"/>
    </source>
</evidence>
<dbReference type="Pfam" id="PF00550">
    <property type="entry name" value="PP-binding"/>
    <property type="match status" value="2"/>
</dbReference>
<proteinExistence type="inferred from homology"/>
<dbReference type="Gene3D" id="1.10.1200.10">
    <property type="entry name" value="ACP-like"/>
    <property type="match status" value="2"/>
</dbReference>
<dbReference type="InterPro" id="IPR009081">
    <property type="entry name" value="PP-bd_ACP"/>
</dbReference>
<keyword evidence="3" id="KW-0436">Ligase</keyword>
<evidence type="ECO:0000313" key="9">
    <source>
        <dbReference type="EMBL" id="GIC87449.1"/>
    </source>
</evidence>
<dbReference type="SMART" id="SM00823">
    <property type="entry name" value="PKS_PP"/>
    <property type="match status" value="2"/>
</dbReference>
<dbReference type="InterPro" id="IPR020806">
    <property type="entry name" value="PKS_PP-bd"/>
</dbReference>
<dbReference type="CDD" id="cd05918">
    <property type="entry name" value="A_NRPS_SidN3_like"/>
    <property type="match status" value="2"/>
</dbReference>
<dbReference type="InterPro" id="IPR001242">
    <property type="entry name" value="Condensation_dom"/>
</dbReference>
<keyword evidence="2" id="KW-0597">Phosphoprotein</keyword>
<evidence type="ECO:0000256" key="5">
    <source>
        <dbReference type="ARBA" id="ARBA00023026"/>
    </source>
</evidence>
<organism evidence="9 10">
    <name type="scientific">Aspergillus udagawae</name>
    <dbReference type="NCBI Taxonomy" id="91492"/>
    <lineage>
        <taxon>Eukaryota</taxon>
        <taxon>Fungi</taxon>
        <taxon>Dikarya</taxon>
        <taxon>Ascomycota</taxon>
        <taxon>Pezizomycotina</taxon>
        <taxon>Eurotiomycetes</taxon>
        <taxon>Eurotiomycetidae</taxon>
        <taxon>Eurotiales</taxon>
        <taxon>Aspergillaceae</taxon>
        <taxon>Aspergillus</taxon>
        <taxon>Aspergillus subgen. Fumigati</taxon>
    </lineage>
</organism>
<evidence type="ECO:0000256" key="7">
    <source>
        <dbReference type="SAM" id="MobiDB-lite"/>
    </source>
</evidence>
<dbReference type="PROSITE" id="PS00455">
    <property type="entry name" value="AMP_BINDING"/>
    <property type="match status" value="2"/>
</dbReference>
<dbReference type="InterPro" id="IPR045851">
    <property type="entry name" value="AMP-bd_C_sf"/>
</dbReference>
<dbReference type="EMBL" id="BBXM02000002">
    <property type="protein sequence ID" value="GIC87449.1"/>
    <property type="molecule type" value="Genomic_DNA"/>
</dbReference>
<evidence type="ECO:0000256" key="6">
    <source>
        <dbReference type="ARBA" id="ARBA00029454"/>
    </source>
</evidence>
<dbReference type="FunFam" id="3.30.300.30:FF:000015">
    <property type="entry name" value="Nonribosomal peptide synthase SidD"/>
    <property type="match status" value="1"/>
</dbReference>
<dbReference type="Gene3D" id="3.30.300.30">
    <property type="match status" value="2"/>
</dbReference>
<dbReference type="PANTHER" id="PTHR45527">
    <property type="entry name" value="NONRIBOSOMAL PEPTIDE SYNTHETASE"/>
    <property type="match status" value="1"/>
</dbReference>
<protein>
    <submittedName>
        <fullName evidence="9">Nonribosomal peptide synthetase 7</fullName>
    </submittedName>
</protein>
<dbReference type="Gene3D" id="3.40.50.12780">
    <property type="entry name" value="N-terminal domain of ligase-like"/>
    <property type="match status" value="2"/>
</dbReference>
<evidence type="ECO:0000259" key="8">
    <source>
        <dbReference type="PROSITE" id="PS50075"/>
    </source>
</evidence>
<dbReference type="InterPro" id="IPR006162">
    <property type="entry name" value="Ppantetheine_attach_site"/>
</dbReference>
<dbReference type="GO" id="GO:0016874">
    <property type="term" value="F:ligase activity"/>
    <property type="evidence" value="ECO:0007669"/>
    <property type="project" value="UniProtKB-KW"/>
</dbReference>
<dbReference type="FunFam" id="3.40.50.12780:FF:000012">
    <property type="entry name" value="Non-ribosomal peptide synthetase"/>
    <property type="match status" value="1"/>
</dbReference>
<keyword evidence="1" id="KW-0596">Phosphopantetheine</keyword>
<feature type="domain" description="Carrier" evidence="8">
    <location>
        <begin position="1827"/>
        <end position="1903"/>
    </location>
</feature>
<accession>A0A8E0V0C8</accession>